<dbReference type="SUPFAM" id="SSF53474">
    <property type="entry name" value="alpha/beta-Hydrolases"/>
    <property type="match status" value="1"/>
</dbReference>
<dbReference type="InterPro" id="IPR029058">
    <property type="entry name" value="AB_hydrolase_fold"/>
</dbReference>
<dbReference type="InterPro" id="IPR000073">
    <property type="entry name" value="AB_hydrolase_1"/>
</dbReference>
<name>A0A918ABN9_9ACTN</name>
<dbReference type="GO" id="GO:0046464">
    <property type="term" value="P:acylglycerol catabolic process"/>
    <property type="evidence" value="ECO:0007669"/>
    <property type="project" value="TreeGrafter"/>
</dbReference>
<dbReference type="Gene3D" id="3.40.50.1820">
    <property type="entry name" value="alpha/beta hydrolase"/>
    <property type="match status" value="1"/>
</dbReference>
<evidence type="ECO:0000313" key="2">
    <source>
        <dbReference type="EMBL" id="GGP13383.1"/>
    </source>
</evidence>
<accession>A0A918ABN9</accession>
<keyword evidence="3" id="KW-1185">Reference proteome</keyword>
<gene>
    <name evidence="2" type="ORF">GCM10012278_64930</name>
</gene>
<reference evidence="2" key="2">
    <citation type="submission" date="2020-09" db="EMBL/GenBank/DDBJ databases">
        <authorList>
            <person name="Sun Q."/>
            <person name="Zhou Y."/>
        </authorList>
    </citation>
    <scope>NUCLEOTIDE SEQUENCE</scope>
    <source>
        <strain evidence="2">CGMCC 4.7430</strain>
    </source>
</reference>
<dbReference type="InterPro" id="IPR050266">
    <property type="entry name" value="AB_hydrolase_sf"/>
</dbReference>
<dbReference type="GO" id="GO:0016020">
    <property type="term" value="C:membrane"/>
    <property type="evidence" value="ECO:0007669"/>
    <property type="project" value="TreeGrafter"/>
</dbReference>
<dbReference type="PRINTS" id="PR00111">
    <property type="entry name" value="ABHYDROLASE"/>
</dbReference>
<protein>
    <submittedName>
        <fullName evidence="2">2-hydroxy-6-ketonona-2,4-dienedioic acid hydrolase</fullName>
    </submittedName>
</protein>
<dbReference type="EMBL" id="BMNK01000014">
    <property type="protein sequence ID" value="GGP13383.1"/>
    <property type="molecule type" value="Genomic_DNA"/>
</dbReference>
<keyword evidence="2" id="KW-0378">Hydrolase</keyword>
<comment type="caution">
    <text evidence="2">The sequence shown here is derived from an EMBL/GenBank/DDBJ whole genome shotgun (WGS) entry which is preliminary data.</text>
</comment>
<dbReference type="AlphaFoldDB" id="A0A918ABN9"/>
<sequence>MTVWTDLADLEFTVRFVDAAGVRTRALQAGAGEPVVFLHGTSGHLEAFVRNLPAHAEHFACHAIDMLGHGYTDGVDEPYRIPRYVDHVLAYLDAIGAERAHFVGESLGGWVAARLAADHPDRVSRLTLVAPGGSVANPAVMERIKTSTRQAVTTDDIDLTRKRLHLLMHDPAKDVSEELVQVRHAIYHRPEFVKRLDNLLCLQELANREEDLLTAEQMGRITAPTLIVWGAQNPFGDVPEAHRMNELIPGSRLEIFGECGHWPQHEHAAKFDALNLAFLREGQ</sequence>
<dbReference type="RefSeq" id="WP_189142564.1">
    <property type="nucleotide sequence ID" value="NZ_BMNK01000014.1"/>
</dbReference>
<dbReference type="Proteomes" id="UP000660745">
    <property type="component" value="Unassembled WGS sequence"/>
</dbReference>
<dbReference type="PANTHER" id="PTHR43798">
    <property type="entry name" value="MONOACYLGLYCEROL LIPASE"/>
    <property type="match status" value="1"/>
</dbReference>
<proteinExistence type="predicted"/>
<reference evidence="2" key="1">
    <citation type="journal article" date="2014" name="Int. J. Syst. Evol. Microbiol.">
        <title>Complete genome sequence of Corynebacterium casei LMG S-19264T (=DSM 44701T), isolated from a smear-ripened cheese.</title>
        <authorList>
            <consortium name="US DOE Joint Genome Institute (JGI-PGF)"/>
            <person name="Walter F."/>
            <person name="Albersmeier A."/>
            <person name="Kalinowski J."/>
            <person name="Ruckert C."/>
        </authorList>
    </citation>
    <scope>NUCLEOTIDE SEQUENCE</scope>
    <source>
        <strain evidence="2">CGMCC 4.7430</strain>
    </source>
</reference>
<dbReference type="PANTHER" id="PTHR43798:SF5">
    <property type="entry name" value="MONOACYLGLYCEROL LIPASE ABHD6"/>
    <property type="match status" value="1"/>
</dbReference>
<evidence type="ECO:0000313" key="3">
    <source>
        <dbReference type="Proteomes" id="UP000660745"/>
    </source>
</evidence>
<feature type="domain" description="AB hydrolase-1" evidence="1">
    <location>
        <begin position="34"/>
        <end position="268"/>
    </location>
</feature>
<evidence type="ECO:0000259" key="1">
    <source>
        <dbReference type="Pfam" id="PF00561"/>
    </source>
</evidence>
<dbReference type="GO" id="GO:0047372">
    <property type="term" value="F:monoacylglycerol lipase activity"/>
    <property type="evidence" value="ECO:0007669"/>
    <property type="project" value="TreeGrafter"/>
</dbReference>
<organism evidence="2 3">
    <name type="scientific">Nonomuraea glycinis</name>
    <dbReference type="NCBI Taxonomy" id="2047744"/>
    <lineage>
        <taxon>Bacteria</taxon>
        <taxon>Bacillati</taxon>
        <taxon>Actinomycetota</taxon>
        <taxon>Actinomycetes</taxon>
        <taxon>Streptosporangiales</taxon>
        <taxon>Streptosporangiaceae</taxon>
        <taxon>Nonomuraea</taxon>
    </lineage>
</organism>
<dbReference type="Pfam" id="PF00561">
    <property type="entry name" value="Abhydrolase_1"/>
    <property type="match status" value="1"/>
</dbReference>